<dbReference type="AlphaFoldDB" id="A0A9D9E0F4"/>
<dbReference type="InterPro" id="IPR000531">
    <property type="entry name" value="Beta-barrel_TonB"/>
</dbReference>
<comment type="subcellular location">
    <subcellularLocation>
        <location evidence="1">Cell outer membrane</location>
        <topology evidence="1">Multi-pass membrane protein</topology>
    </subcellularLocation>
</comment>
<reference evidence="13" key="1">
    <citation type="submission" date="2020-10" db="EMBL/GenBank/DDBJ databases">
        <authorList>
            <person name="Gilroy R."/>
        </authorList>
    </citation>
    <scope>NUCLEOTIDE SEQUENCE</scope>
    <source>
        <strain evidence="13">G3-4614</strain>
    </source>
</reference>
<dbReference type="SUPFAM" id="SSF56935">
    <property type="entry name" value="Porins"/>
    <property type="match status" value="1"/>
</dbReference>
<comment type="caution">
    <text evidence="13">The sequence shown here is derived from an EMBL/GenBank/DDBJ whole genome shotgun (WGS) entry which is preliminary data.</text>
</comment>
<dbReference type="GO" id="GO:0009279">
    <property type="term" value="C:cell outer membrane"/>
    <property type="evidence" value="ECO:0007669"/>
    <property type="project" value="UniProtKB-SubCell"/>
</dbReference>
<keyword evidence="4" id="KW-0812">Transmembrane</keyword>
<dbReference type="Pfam" id="PF00593">
    <property type="entry name" value="TonB_dep_Rec_b-barrel"/>
    <property type="match status" value="1"/>
</dbReference>
<evidence type="ECO:0000256" key="1">
    <source>
        <dbReference type="ARBA" id="ARBA00004571"/>
    </source>
</evidence>
<dbReference type="Gene3D" id="2.40.170.20">
    <property type="entry name" value="TonB-dependent receptor, beta-barrel domain"/>
    <property type="match status" value="1"/>
</dbReference>
<dbReference type="PANTHER" id="PTHR30069">
    <property type="entry name" value="TONB-DEPENDENT OUTER MEMBRANE RECEPTOR"/>
    <property type="match status" value="1"/>
</dbReference>
<feature type="domain" description="TonB-dependent receptor-like beta-barrel" evidence="11">
    <location>
        <begin position="229"/>
        <end position="637"/>
    </location>
</feature>
<keyword evidence="6 10" id="KW-0798">TonB box</keyword>
<dbReference type="Pfam" id="PF07715">
    <property type="entry name" value="Plug"/>
    <property type="match status" value="1"/>
</dbReference>
<dbReference type="GO" id="GO:0015344">
    <property type="term" value="F:siderophore uptake transmembrane transporter activity"/>
    <property type="evidence" value="ECO:0007669"/>
    <property type="project" value="TreeGrafter"/>
</dbReference>
<dbReference type="InterPro" id="IPR036942">
    <property type="entry name" value="Beta-barrel_TonB_sf"/>
</dbReference>
<reference evidence="13" key="2">
    <citation type="journal article" date="2021" name="PeerJ">
        <title>Extensive microbial diversity within the chicken gut microbiome revealed by metagenomics and culture.</title>
        <authorList>
            <person name="Gilroy R."/>
            <person name="Ravi A."/>
            <person name="Getino M."/>
            <person name="Pursley I."/>
            <person name="Horton D.L."/>
            <person name="Alikhan N.F."/>
            <person name="Baker D."/>
            <person name="Gharbi K."/>
            <person name="Hall N."/>
            <person name="Watson M."/>
            <person name="Adriaenssens E.M."/>
            <person name="Foster-Nyarko E."/>
            <person name="Jarju S."/>
            <person name="Secka A."/>
            <person name="Antonio M."/>
            <person name="Oren A."/>
            <person name="Chaudhuri R.R."/>
            <person name="La Ragione R."/>
            <person name="Hildebrand F."/>
            <person name="Pallen M.J."/>
        </authorList>
    </citation>
    <scope>NUCLEOTIDE SEQUENCE</scope>
    <source>
        <strain evidence="13">G3-4614</strain>
    </source>
</reference>
<dbReference type="InterPro" id="IPR039426">
    <property type="entry name" value="TonB-dep_rcpt-like"/>
</dbReference>
<dbReference type="PANTHER" id="PTHR30069:SF29">
    <property type="entry name" value="HEMOGLOBIN AND HEMOGLOBIN-HAPTOGLOBIN-BINDING PROTEIN 1-RELATED"/>
    <property type="match status" value="1"/>
</dbReference>
<evidence type="ECO:0000256" key="8">
    <source>
        <dbReference type="ARBA" id="ARBA00023170"/>
    </source>
</evidence>
<dbReference type="EMBL" id="JADIMW010000003">
    <property type="protein sequence ID" value="MBO8437319.1"/>
    <property type="molecule type" value="Genomic_DNA"/>
</dbReference>
<keyword evidence="7 10" id="KW-0472">Membrane</keyword>
<keyword evidence="3" id="KW-1134">Transmembrane beta strand</keyword>
<sequence length="666" mass="73158">MTKKIRKAEQFAFSHWSRASYAPFASLGREVKVCVLSVTMCIVLPATEIKGQEASVAIDDIVEMDEVDIVGDAIAPVPSILTPVTLFERTSETSSPLQTIEAALSVSPSIDIRQRGGKGVQADIQIRGASFDQTMIMLNGINFTDARTGHQTHSLPIDIDAVSSISLMEGITATGAYAGAVNIVTTPAEPEYLSARLEAGAYGYMYANLSGAIKKGGFSLFGATSVRKSDGYAENTDFINYNGFIRGTYHSRKGGVLDMQLGYQNRSFGANSFYSLSYPDQYEHTSTIISSLRWCAEIYKNLSISISAAYRKNYDRFELVRNNPTAVPYNYHNTDNITAEMWLSYLSIAGKTTLGGNYYYNHIYSTVLGEPLAEPHRGKCGNPGIDYTRGTARNIGDIWLRHSKTIQKFKVGASAGISLSPYGTDAICGAELGYRPLDGLALTASFNRSNRLPTFTDLYYTAKGYIGNPDLKPEDAMTYRLSISYGQKGFNISVSPYYRQGRNIIDWIKTSVDADWQSMQITSLNTAGVETSAGYTSEQGVLREATLSYSYIYTDKGDNGYISKYALDYLKHKGVARLTVAPGGGFTISATASINKRNGNYAAADKTVKEYDLYALLDLRLSWSRKDVMLYVDAENVTNTLYYCYGGLKMPGAWISGGIKYTISRK</sequence>
<dbReference type="InterPro" id="IPR037066">
    <property type="entry name" value="Plug_dom_sf"/>
</dbReference>
<protein>
    <submittedName>
        <fullName evidence="13">TonB-dependent receptor</fullName>
    </submittedName>
</protein>
<dbReference type="GO" id="GO:0044718">
    <property type="term" value="P:siderophore transmembrane transport"/>
    <property type="evidence" value="ECO:0007669"/>
    <property type="project" value="TreeGrafter"/>
</dbReference>
<evidence type="ECO:0000256" key="2">
    <source>
        <dbReference type="ARBA" id="ARBA00022448"/>
    </source>
</evidence>
<evidence type="ECO:0000256" key="10">
    <source>
        <dbReference type="RuleBase" id="RU003357"/>
    </source>
</evidence>
<accession>A0A9D9E0F4</accession>
<organism evidence="13 14">
    <name type="scientific">Candidatus Caccoplasma merdipullorum</name>
    <dbReference type="NCBI Taxonomy" id="2840718"/>
    <lineage>
        <taxon>Bacteria</taxon>
        <taxon>Pseudomonadati</taxon>
        <taxon>Bacteroidota</taxon>
        <taxon>Bacteroidia</taxon>
        <taxon>Bacteroidales</taxon>
        <taxon>Bacteroidaceae</taxon>
        <taxon>Bacteroidaceae incertae sedis</taxon>
        <taxon>Candidatus Caccoplasma</taxon>
    </lineage>
</organism>
<name>A0A9D9E0F4_9BACT</name>
<evidence type="ECO:0000259" key="11">
    <source>
        <dbReference type="Pfam" id="PF00593"/>
    </source>
</evidence>
<keyword evidence="9" id="KW-0998">Cell outer membrane</keyword>
<keyword evidence="8 13" id="KW-0675">Receptor</keyword>
<evidence type="ECO:0000256" key="6">
    <source>
        <dbReference type="ARBA" id="ARBA00023077"/>
    </source>
</evidence>
<evidence type="ECO:0000259" key="12">
    <source>
        <dbReference type="Pfam" id="PF07715"/>
    </source>
</evidence>
<evidence type="ECO:0000313" key="14">
    <source>
        <dbReference type="Proteomes" id="UP000823636"/>
    </source>
</evidence>
<dbReference type="Gene3D" id="2.170.130.10">
    <property type="entry name" value="TonB-dependent receptor, plug domain"/>
    <property type="match status" value="1"/>
</dbReference>
<evidence type="ECO:0000256" key="7">
    <source>
        <dbReference type="ARBA" id="ARBA00023136"/>
    </source>
</evidence>
<feature type="domain" description="TonB-dependent receptor plug" evidence="12">
    <location>
        <begin position="84"/>
        <end position="179"/>
    </location>
</feature>
<evidence type="ECO:0000256" key="4">
    <source>
        <dbReference type="ARBA" id="ARBA00022692"/>
    </source>
</evidence>
<evidence type="ECO:0000313" key="13">
    <source>
        <dbReference type="EMBL" id="MBO8437319.1"/>
    </source>
</evidence>
<evidence type="ECO:0000256" key="5">
    <source>
        <dbReference type="ARBA" id="ARBA00022729"/>
    </source>
</evidence>
<gene>
    <name evidence="13" type="ORF">IAC54_00255</name>
</gene>
<keyword evidence="5" id="KW-0732">Signal</keyword>
<dbReference type="InterPro" id="IPR012910">
    <property type="entry name" value="Plug_dom"/>
</dbReference>
<evidence type="ECO:0000256" key="9">
    <source>
        <dbReference type="ARBA" id="ARBA00023237"/>
    </source>
</evidence>
<dbReference type="Proteomes" id="UP000823636">
    <property type="component" value="Unassembled WGS sequence"/>
</dbReference>
<comment type="similarity">
    <text evidence="10">Belongs to the TonB-dependent receptor family.</text>
</comment>
<evidence type="ECO:0000256" key="3">
    <source>
        <dbReference type="ARBA" id="ARBA00022452"/>
    </source>
</evidence>
<proteinExistence type="inferred from homology"/>
<keyword evidence="2" id="KW-0813">Transport</keyword>